<sequence length="512" mass="56722">MASSDEFDTFDPAPDDFRELGYRTVDMIASYLEDIDNRPVFPGKPQTEVEAVFDDPLPETGQDPAAVLDEWPDRVLPNATAVGSPRYFGFVMGSGTPMSVFAEALAASVNMNAGGWKAAPAATEIERQTIEWLAEMIGYPTDCGGLFTSGGTMANFTGILTALRANAEYDTKSRGLQSPERPGQFRLYMADHEGHSSVYRVAELLGLGSDAVRLVPSNDDFTMDVDALEARLDRDEADGDVPFCVVAQVGSINAGAIDPLADIADVCADHDVWFHADGACGAVGAILPEKRPQYAGLERADSVTLDPHKWLYIPYECGCILVEDVSQMAESFAMHASYLEGTRRTPYEGPDYYEIGPQMSRRFRALKVWMNLKHIGVEGYRTLLSQNVRCAEHLDSRVRDADDFVSLHEPNLYIYSFQYAPPDLRAAATEGRKDPDAIDEYLDELNQRIADEIQLTGVAFVMTTAVHDRTVLRLSICSHRTTPDDIDRTFETLREIGEREDDTLRRTLDLEV</sequence>
<dbReference type="GeneID" id="74527494"/>
<keyword evidence="7" id="KW-0808">Transferase</keyword>
<dbReference type="InterPro" id="IPR002129">
    <property type="entry name" value="PyrdxlP-dep_de-COase"/>
</dbReference>
<dbReference type="RefSeq" id="WP_258302639.1">
    <property type="nucleotide sequence ID" value="NZ_CP078063.1"/>
</dbReference>
<dbReference type="InterPro" id="IPR010977">
    <property type="entry name" value="Aromatic_deC"/>
</dbReference>
<evidence type="ECO:0000256" key="3">
    <source>
        <dbReference type="ARBA" id="ARBA00022793"/>
    </source>
</evidence>
<name>A0ABY5RE03_HALLR</name>
<dbReference type="InterPro" id="IPR015424">
    <property type="entry name" value="PyrdxlP-dep_Trfase"/>
</dbReference>
<evidence type="ECO:0000256" key="1">
    <source>
        <dbReference type="ARBA" id="ARBA00001933"/>
    </source>
</evidence>
<comment type="cofactor">
    <cofactor evidence="1 6">
        <name>pyridoxal 5'-phosphate</name>
        <dbReference type="ChEBI" id="CHEBI:597326"/>
    </cofactor>
</comment>
<dbReference type="Gene3D" id="1.20.1340.10">
    <property type="entry name" value="dopa decarboxylase, N-terminal domain"/>
    <property type="match status" value="1"/>
</dbReference>
<dbReference type="PANTHER" id="PTHR11999:SF70">
    <property type="entry name" value="MIP05841P"/>
    <property type="match status" value="1"/>
</dbReference>
<reference evidence="7" key="1">
    <citation type="submission" date="2021-07" db="EMBL/GenBank/DDBJ databases">
        <title>Studies on halocins as antimicrobial molecules from haloarchaea.</title>
        <authorList>
            <person name="Kumar S."/>
            <person name="Khare S.K."/>
        </authorList>
    </citation>
    <scope>NUCLEOTIDE SEQUENCE</scope>
    <source>
        <strain evidence="7">NCIM 5678</strain>
    </source>
</reference>
<dbReference type="PRINTS" id="PR00800">
    <property type="entry name" value="YHDCRBOXLASE"/>
</dbReference>
<evidence type="ECO:0000313" key="8">
    <source>
        <dbReference type="Proteomes" id="UP001058330"/>
    </source>
</evidence>
<proteinExistence type="inferred from homology"/>
<keyword evidence="5 6" id="KW-0456">Lyase</keyword>
<evidence type="ECO:0000256" key="2">
    <source>
        <dbReference type="ARBA" id="ARBA00009533"/>
    </source>
</evidence>
<evidence type="ECO:0000313" key="7">
    <source>
        <dbReference type="EMBL" id="UVE50577.1"/>
    </source>
</evidence>
<keyword evidence="7" id="KW-0032">Aminotransferase</keyword>
<dbReference type="GO" id="GO:0008483">
    <property type="term" value="F:transaminase activity"/>
    <property type="evidence" value="ECO:0007669"/>
    <property type="project" value="UniProtKB-KW"/>
</dbReference>
<keyword evidence="3" id="KW-0210">Decarboxylase</keyword>
<dbReference type="EMBL" id="CP078063">
    <property type="protein sequence ID" value="UVE50577.1"/>
    <property type="molecule type" value="Genomic_DNA"/>
</dbReference>
<evidence type="ECO:0000256" key="5">
    <source>
        <dbReference type="ARBA" id="ARBA00023239"/>
    </source>
</evidence>
<dbReference type="Pfam" id="PF00282">
    <property type="entry name" value="Pyridoxal_deC"/>
    <property type="match status" value="1"/>
</dbReference>
<dbReference type="InterPro" id="IPR015422">
    <property type="entry name" value="PyrdxlP-dep_Trfase_small"/>
</dbReference>
<dbReference type="Proteomes" id="UP001058330">
    <property type="component" value="Chromosome"/>
</dbReference>
<organism evidence="7 8">
    <name type="scientific">Haloferax larsenii</name>
    <dbReference type="NCBI Taxonomy" id="302484"/>
    <lineage>
        <taxon>Archaea</taxon>
        <taxon>Methanobacteriati</taxon>
        <taxon>Methanobacteriota</taxon>
        <taxon>Stenosarchaea group</taxon>
        <taxon>Halobacteria</taxon>
        <taxon>Halobacteriales</taxon>
        <taxon>Haloferacaceae</taxon>
        <taxon>Haloferax</taxon>
    </lineage>
</organism>
<dbReference type="Gene3D" id="3.40.640.10">
    <property type="entry name" value="Type I PLP-dependent aspartate aminotransferase-like (Major domain)"/>
    <property type="match status" value="1"/>
</dbReference>
<dbReference type="Gene3D" id="3.90.1150.10">
    <property type="entry name" value="Aspartate Aminotransferase, domain 1"/>
    <property type="match status" value="1"/>
</dbReference>
<protein>
    <submittedName>
        <fullName evidence="7">Aspartate aminotransferase family protein</fullName>
    </submittedName>
</protein>
<dbReference type="PANTHER" id="PTHR11999">
    <property type="entry name" value="GROUP II PYRIDOXAL-5-PHOSPHATE DECARBOXYLASE"/>
    <property type="match status" value="1"/>
</dbReference>
<dbReference type="InterPro" id="IPR015421">
    <property type="entry name" value="PyrdxlP-dep_Trfase_major"/>
</dbReference>
<evidence type="ECO:0000256" key="4">
    <source>
        <dbReference type="ARBA" id="ARBA00022898"/>
    </source>
</evidence>
<accession>A0ABY5RE03</accession>
<gene>
    <name evidence="7" type="ORF">KU306_01330</name>
</gene>
<evidence type="ECO:0000256" key="6">
    <source>
        <dbReference type="RuleBase" id="RU000382"/>
    </source>
</evidence>
<comment type="similarity">
    <text evidence="2 6">Belongs to the group II decarboxylase family.</text>
</comment>
<keyword evidence="4 6" id="KW-0663">Pyridoxal phosphate</keyword>
<keyword evidence="8" id="KW-1185">Reference proteome</keyword>
<dbReference type="SUPFAM" id="SSF53383">
    <property type="entry name" value="PLP-dependent transferases"/>
    <property type="match status" value="1"/>
</dbReference>